<feature type="transmembrane region" description="Helical" evidence="2">
    <location>
        <begin position="131"/>
        <end position="150"/>
    </location>
</feature>
<keyword evidence="2" id="KW-0812">Transmembrane</keyword>
<feature type="compositionally biased region" description="Basic and acidic residues" evidence="1">
    <location>
        <begin position="502"/>
        <end position="523"/>
    </location>
</feature>
<dbReference type="eggNOG" id="COG4745">
    <property type="taxonomic scope" value="Bacteria"/>
</dbReference>
<keyword evidence="4" id="KW-0808">Transferase</keyword>
<evidence type="ECO:0000313" key="4">
    <source>
        <dbReference type="EMBL" id="EDY18026.1"/>
    </source>
</evidence>
<protein>
    <submittedName>
        <fullName evidence="4">Putative membrane-bound mannosyltransferase</fullName>
    </submittedName>
</protein>
<dbReference type="GO" id="GO:0016757">
    <property type="term" value="F:glycosyltransferase activity"/>
    <property type="evidence" value="ECO:0007669"/>
    <property type="project" value="UniProtKB-KW"/>
</dbReference>
<dbReference type="RefSeq" id="WP_006981779.1">
    <property type="nucleotide sequence ID" value="NZ_ABVL01000015.1"/>
</dbReference>
<feature type="region of interest" description="Disordered" evidence="1">
    <location>
        <begin position="488"/>
        <end position="523"/>
    </location>
</feature>
<dbReference type="InParanoid" id="B4D6B7"/>
<evidence type="ECO:0000313" key="5">
    <source>
        <dbReference type="Proteomes" id="UP000005824"/>
    </source>
</evidence>
<sequence length="523" mass="60377">MIARRHWISALILLLAFFLRVAWLGIKPAHFDEGVNGWFVDQITNQGYYHYDPTNFHGPLHFYVLFLAQTLFGRSIWVLRMPIVLLSTGCVGLTLAFRRYFDDRVCQIAALAMAVSPGMVFYGRYAIHETWMLFFLMLIAWGLAGLWRFGERRYLWVTALGITGTILTKETYVIHLVTFFLAWACLSAYERISPSAPWESGTRKFTWRDVVPVVAVCMGLILFFYTGGFLDWTALPGLWETFGTWIHTGVDKKSGHEKEWYYWMQLLGRYEWPGGLGLFAGAWMLWPRTPRFARYLAIYGLGALIAYSIVPYKTPWCIISLVWPFYFIFALAVLRLGELIDRWTIGVGAGVILLASFGLTWKLNYRDYTDDSEPYVYVQTMTDVNELLTPLDRLVKRNPLNYQIRGNIILPERYPFAWLLADYPQINYWDADQLPETLDADFLLVDSAEVEKVEPLLRLEYYKLPMRIRGNSDNAATLYLYPPTFGDFVPPGTPKFVPGSKEGPEEKDTPAEKKEEPAEKETK</sequence>
<dbReference type="STRING" id="497964.CfE428DRAFT_4456"/>
<feature type="transmembrane region" description="Helical" evidence="2">
    <location>
        <begin position="76"/>
        <end position="96"/>
    </location>
</feature>
<organism evidence="4 5">
    <name type="scientific">Chthoniobacter flavus Ellin428</name>
    <dbReference type="NCBI Taxonomy" id="497964"/>
    <lineage>
        <taxon>Bacteria</taxon>
        <taxon>Pseudomonadati</taxon>
        <taxon>Verrucomicrobiota</taxon>
        <taxon>Spartobacteria</taxon>
        <taxon>Chthoniobacterales</taxon>
        <taxon>Chthoniobacteraceae</taxon>
        <taxon>Chthoniobacter</taxon>
    </lineage>
</organism>
<dbReference type="Proteomes" id="UP000005824">
    <property type="component" value="Unassembled WGS sequence"/>
</dbReference>
<feature type="transmembrane region" description="Helical" evidence="2">
    <location>
        <begin position="108"/>
        <end position="125"/>
    </location>
</feature>
<dbReference type="PANTHER" id="PTHR41710:SF2">
    <property type="entry name" value="GLYCOSYL TRANSFERASE FAMILY 39_83 DOMAIN-CONTAINING PROTEIN"/>
    <property type="match status" value="1"/>
</dbReference>
<keyword evidence="2" id="KW-1133">Transmembrane helix</keyword>
<dbReference type="EMBL" id="ABVL01000015">
    <property type="protein sequence ID" value="EDY18026.1"/>
    <property type="molecule type" value="Genomic_DNA"/>
</dbReference>
<proteinExistence type="predicted"/>
<keyword evidence="5" id="KW-1185">Reference proteome</keyword>
<dbReference type="InterPro" id="IPR038731">
    <property type="entry name" value="RgtA/B/C-like"/>
</dbReference>
<feature type="transmembrane region" description="Helical" evidence="2">
    <location>
        <begin position="292"/>
        <end position="310"/>
    </location>
</feature>
<keyword evidence="4" id="KW-0328">Glycosyltransferase</keyword>
<comment type="caution">
    <text evidence="4">The sequence shown here is derived from an EMBL/GenBank/DDBJ whole genome shotgun (WGS) entry which is preliminary data.</text>
</comment>
<dbReference type="PANTHER" id="PTHR41710">
    <property type="entry name" value="GLYCOSYL TRANSFERASE, FAMILY 39"/>
    <property type="match status" value="1"/>
</dbReference>
<gene>
    <name evidence="4" type="ORF">CfE428DRAFT_4456</name>
</gene>
<feature type="transmembrane region" description="Helical" evidence="2">
    <location>
        <begin position="343"/>
        <end position="361"/>
    </location>
</feature>
<evidence type="ECO:0000256" key="2">
    <source>
        <dbReference type="SAM" id="Phobius"/>
    </source>
</evidence>
<name>B4D6B7_9BACT</name>
<dbReference type="InterPro" id="IPR019962">
    <property type="entry name" value="CHP03663"/>
</dbReference>
<evidence type="ECO:0000259" key="3">
    <source>
        <dbReference type="Pfam" id="PF13231"/>
    </source>
</evidence>
<accession>B4D6B7</accession>
<dbReference type="AlphaFoldDB" id="B4D6B7"/>
<keyword evidence="2" id="KW-0472">Membrane</keyword>
<feature type="transmembrane region" description="Helical" evidence="2">
    <location>
        <begin position="317"/>
        <end position="337"/>
    </location>
</feature>
<feature type="domain" description="Glycosyltransferase RgtA/B/C/D-like" evidence="3">
    <location>
        <begin position="57"/>
        <end position="188"/>
    </location>
</feature>
<dbReference type="Pfam" id="PF13231">
    <property type="entry name" value="PMT_2"/>
    <property type="match status" value="1"/>
</dbReference>
<reference evidence="4 5" key="1">
    <citation type="journal article" date="2011" name="J. Bacteriol.">
        <title>Genome sequence of Chthoniobacter flavus Ellin428, an aerobic heterotrophic soil bacterium.</title>
        <authorList>
            <person name="Kant R."/>
            <person name="van Passel M.W."/>
            <person name="Palva A."/>
            <person name="Lucas S."/>
            <person name="Lapidus A."/>
            <person name="Glavina Del Rio T."/>
            <person name="Dalin E."/>
            <person name="Tice H."/>
            <person name="Bruce D."/>
            <person name="Goodwin L."/>
            <person name="Pitluck S."/>
            <person name="Larimer F.W."/>
            <person name="Land M.L."/>
            <person name="Hauser L."/>
            <person name="Sangwan P."/>
            <person name="de Vos W.M."/>
            <person name="Janssen P.H."/>
            <person name="Smidt H."/>
        </authorList>
    </citation>
    <scope>NUCLEOTIDE SEQUENCE [LARGE SCALE GENOMIC DNA]</scope>
    <source>
        <strain evidence="4 5">Ellin428</strain>
    </source>
</reference>
<evidence type="ECO:0000256" key="1">
    <source>
        <dbReference type="SAM" id="MobiDB-lite"/>
    </source>
</evidence>
<dbReference type="NCBIfam" id="TIGR03663">
    <property type="entry name" value="flippase activity-associated protein Agl23"/>
    <property type="match status" value="1"/>
</dbReference>
<feature type="transmembrane region" description="Helical" evidence="2">
    <location>
        <begin position="210"/>
        <end position="230"/>
    </location>
</feature>